<keyword evidence="1" id="KW-0472">Membrane</keyword>
<protein>
    <submittedName>
        <fullName evidence="2">Putative membrane protein</fullName>
    </submittedName>
</protein>
<keyword evidence="1" id="KW-1133">Transmembrane helix</keyword>
<name>A0A2H4YGZ1_9CAUD</name>
<accession>A0A2H4YGZ1</accession>
<sequence length="67" mass="7310">MKIGVLTILGCIFVTLKLCGIIAWSWWWVLLPFYFGMAVLVGVFVVGITGIFCVAGFSALLDKIIGK</sequence>
<gene>
    <name evidence="2" type="ORF">Ro1_00233</name>
</gene>
<keyword evidence="1" id="KW-0812">Transmembrane</keyword>
<keyword evidence="3" id="KW-1185">Reference proteome</keyword>
<organism evidence="2 3">
    <name type="scientific">Raoultella phage Ro1</name>
    <dbReference type="NCBI Taxonomy" id="2053702"/>
    <lineage>
        <taxon>Viruses</taxon>
        <taxon>Duplodnaviria</taxon>
        <taxon>Heunggongvirae</taxon>
        <taxon>Uroviricota</taxon>
        <taxon>Caudoviricetes</taxon>
        <taxon>Vequintavirinae</taxon>
        <taxon>Mydovirus</taxon>
        <taxon>Mydovirus Ro1</taxon>
    </lineage>
</organism>
<feature type="transmembrane region" description="Helical" evidence="1">
    <location>
        <begin position="33"/>
        <end position="61"/>
    </location>
</feature>
<reference evidence="2 3" key="1">
    <citation type="submission" date="2017-10" db="EMBL/GenBank/DDBJ databases">
        <title>Antibacterial composition for extension of chilled fish shelf life and decreasing of risk of food-borne infections, bacteriophage strains for its preparation.</title>
        <authorList>
            <person name="Zulkarneev E.R."/>
            <person name="Aleshkin A.V."/>
            <person name="Rubalsky O.V."/>
            <person name="Kiseleva I.A."/>
            <person name="Rubalskii E.O."/>
            <person name="Lebedev S.N."/>
        </authorList>
    </citation>
    <scope>NUCLEOTIDE SEQUENCE [LARGE SCALE GENOMIC DNA]</scope>
</reference>
<evidence type="ECO:0000313" key="2">
    <source>
        <dbReference type="EMBL" id="AUE23438.1"/>
    </source>
</evidence>
<dbReference type="EMBL" id="MG250486">
    <property type="protein sequence ID" value="AUE23438.1"/>
    <property type="molecule type" value="Genomic_DNA"/>
</dbReference>
<proteinExistence type="predicted"/>
<evidence type="ECO:0000313" key="3">
    <source>
        <dbReference type="Proteomes" id="UP000241480"/>
    </source>
</evidence>
<evidence type="ECO:0000256" key="1">
    <source>
        <dbReference type="SAM" id="Phobius"/>
    </source>
</evidence>
<dbReference type="Proteomes" id="UP000241480">
    <property type="component" value="Segment"/>
</dbReference>
<feature type="transmembrane region" description="Helical" evidence="1">
    <location>
        <begin position="7"/>
        <end position="27"/>
    </location>
</feature>